<comment type="caution">
    <text evidence="2">The sequence shown here is derived from an EMBL/GenBank/DDBJ whole genome shotgun (WGS) entry which is preliminary data.</text>
</comment>
<proteinExistence type="predicted"/>
<reference evidence="2" key="2">
    <citation type="submission" date="2023-01" db="EMBL/GenBank/DDBJ databases">
        <authorList>
            <person name="Sun Q."/>
            <person name="Evtushenko L."/>
        </authorList>
    </citation>
    <scope>NUCLEOTIDE SEQUENCE</scope>
    <source>
        <strain evidence="2">VKM Ac-1069</strain>
    </source>
</reference>
<name>A0A9W6KYH0_9PSEU</name>
<evidence type="ECO:0000313" key="2">
    <source>
        <dbReference type="EMBL" id="GLL09004.1"/>
    </source>
</evidence>
<dbReference type="RefSeq" id="WP_037042175.1">
    <property type="nucleotide sequence ID" value="NZ_BAAAUZ010000015.1"/>
</dbReference>
<dbReference type="Proteomes" id="UP001143463">
    <property type="component" value="Unassembled WGS sequence"/>
</dbReference>
<organism evidence="2 3">
    <name type="scientific">Pseudonocardia halophobica</name>
    <dbReference type="NCBI Taxonomy" id="29401"/>
    <lineage>
        <taxon>Bacteria</taxon>
        <taxon>Bacillati</taxon>
        <taxon>Actinomycetota</taxon>
        <taxon>Actinomycetes</taxon>
        <taxon>Pseudonocardiales</taxon>
        <taxon>Pseudonocardiaceae</taxon>
        <taxon>Pseudonocardia</taxon>
    </lineage>
</organism>
<dbReference type="AlphaFoldDB" id="A0A9W6KYH0"/>
<reference evidence="2" key="1">
    <citation type="journal article" date="2014" name="Int. J. Syst. Evol. Microbiol.">
        <title>Complete genome sequence of Corynebacterium casei LMG S-19264T (=DSM 44701T), isolated from a smear-ripened cheese.</title>
        <authorList>
            <consortium name="US DOE Joint Genome Institute (JGI-PGF)"/>
            <person name="Walter F."/>
            <person name="Albersmeier A."/>
            <person name="Kalinowski J."/>
            <person name="Ruckert C."/>
        </authorList>
    </citation>
    <scope>NUCLEOTIDE SEQUENCE</scope>
    <source>
        <strain evidence="2">VKM Ac-1069</strain>
    </source>
</reference>
<sequence>MTDDADLRHRITELVDEEHRLERSHIGKPLSDDEKARLDRIGVDLDRCWDLLRQRDARRAAGQDPDEARTRDASVVENYRQ</sequence>
<accession>A0A9W6KYH0</accession>
<evidence type="ECO:0008006" key="4">
    <source>
        <dbReference type="Google" id="ProtNLM"/>
    </source>
</evidence>
<evidence type="ECO:0000256" key="1">
    <source>
        <dbReference type="SAM" id="MobiDB-lite"/>
    </source>
</evidence>
<feature type="region of interest" description="Disordered" evidence="1">
    <location>
        <begin position="56"/>
        <end position="81"/>
    </location>
</feature>
<keyword evidence="3" id="KW-1185">Reference proteome</keyword>
<dbReference type="InterPro" id="IPR020311">
    <property type="entry name" value="Uncharacterised_Rv0898c"/>
</dbReference>
<dbReference type="Pfam" id="PF10944">
    <property type="entry name" value="DUF2630"/>
    <property type="match status" value="1"/>
</dbReference>
<protein>
    <recommendedName>
        <fullName evidence="4">DUF2630 family protein</fullName>
    </recommendedName>
</protein>
<dbReference type="EMBL" id="BSFQ01000001">
    <property type="protein sequence ID" value="GLL09004.1"/>
    <property type="molecule type" value="Genomic_DNA"/>
</dbReference>
<evidence type="ECO:0000313" key="3">
    <source>
        <dbReference type="Proteomes" id="UP001143463"/>
    </source>
</evidence>
<gene>
    <name evidence="2" type="ORF">GCM10017577_01440</name>
</gene>